<keyword evidence="2" id="KW-0472">Membrane</keyword>
<gene>
    <name evidence="3" type="ORF">COHA_002315</name>
</gene>
<accession>A0AAD5DUC3</accession>
<evidence type="ECO:0000313" key="4">
    <source>
        <dbReference type="Proteomes" id="UP001205105"/>
    </source>
</evidence>
<organism evidence="3 4">
    <name type="scientific">Chlorella ohadii</name>
    <dbReference type="NCBI Taxonomy" id="2649997"/>
    <lineage>
        <taxon>Eukaryota</taxon>
        <taxon>Viridiplantae</taxon>
        <taxon>Chlorophyta</taxon>
        <taxon>core chlorophytes</taxon>
        <taxon>Trebouxiophyceae</taxon>
        <taxon>Chlorellales</taxon>
        <taxon>Chlorellaceae</taxon>
        <taxon>Chlorella clade</taxon>
        <taxon>Chlorella</taxon>
    </lineage>
</organism>
<evidence type="ECO:0000313" key="3">
    <source>
        <dbReference type="EMBL" id="KAI7844180.1"/>
    </source>
</evidence>
<proteinExistence type="predicted"/>
<name>A0AAD5DUC3_9CHLO</name>
<feature type="region of interest" description="Disordered" evidence="1">
    <location>
        <begin position="38"/>
        <end position="89"/>
    </location>
</feature>
<dbReference type="Proteomes" id="UP001205105">
    <property type="component" value="Unassembled WGS sequence"/>
</dbReference>
<dbReference type="AlphaFoldDB" id="A0AAD5DUC3"/>
<reference evidence="3" key="1">
    <citation type="submission" date="2020-11" db="EMBL/GenBank/DDBJ databases">
        <title>Chlorella ohadii genome sequencing and assembly.</title>
        <authorList>
            <person name="Murik O."/>
            <person name="Treves H."/>
            <person name="Kedem I."/>
            <person name="Shotland Y."/>
            <person name="Kaplan A."/>
        </authorList>
    </citation>
    <scope>NUCLEOTIDE SEQUENCE</scope>
    <source>
        <strain evidence="3">1</strain>
    </source>
</reference>
<comment type="caution">
    <text evidence="3">The sequence shown here is derived from an EMBL/GenBank/DDBJ whole genome shotgun (WGS) entry which is preliminary data.</text>
</comment>
<sequence length="135" mass="14069">MLCSSAAHCRPALAFGQAARRQPAGLPSLGQQRITLRVRAEQPPSSGSSSGEPAAAETSTPTPPPPPMGGEVAPWDRAPRQIDMASQPDALGPVGNALMAVLLIVLCGACVFFTVGRQFQPDLVPLTPEQLAMMQ</sequence>
<feature type="compositionally biased region" description="Low complexity" evidence="1">
    <location>
        <begin position="43"/>
        <end position="60"/>
    </location>
</feature>
<feature type="transmembrane region" description="Helical" evidence="2">
    <location>
        <begin position="94"/>
        <end position="115"/>
    </location>
</feature>
<keyword evidence="2" id="KW-0812">Transmembrane</keyword>
<protein>
    <submittedName>
        <fullName evidence="3">Uncharacterized protein</fullName>
    </submittedName>
</protein>
<keyword evidence="4" id="KW-1185">Reference proteome</keyword>
<evidence type="ECO:0000256" key="1">
    <source>
        <dbReference type="SAM" id="MobiDB-lite"/>
    </source>
</evidence>
<dbReference type="EMBL" id="JADXDR010000033">
    <property type="protein sequence ID" value="KAI7844180.1"/>
    <property type="molecule type" value="Genomic_DNA"/>
</dbReference>
<evidence type="ECO:0000256" key="2">
    <source>
        <dbReference type="SAM" id="Phobius"/>
    </source>
</evidence>
<keyword evidence="2" id="KW-1133">Transmembrane helix</keyword>